<organism evidence="1 2">
    <name type="scientific">Echinococcus granulosus</name>
    <name type="common">Hydatid tapeworm</name>
    <dbReference type="NCBI Taxonomy" id="6210"/>
    <lineage>
        <taxon>Eukaryota</taxon>
        <taxon>Metazoa</taxon>
        <taxon>Spiralia</taxon>
        <taxon>Lophotrochozoa</taxon>
        <taxon>Platyhelminthes</taxon>
        <taxon>Cestoda</taxon>
        <taxon>Eucestoda</taxon>
        <taxon>Cyclophyllidea</taxon>
        <taxon>Taeniidae</taxon>
        <taxon>Echinococcus</taxon>
        <taxon>Echinococcus granulosus group</taxon>
    </lineage>
</organism>
<reference evidence="1 2" key="1">
    <citation type="journal article" date="2013" name="Nat. Genet.">
        <title>The genome of the hydatid tapeworm Echinococcus granulosus.</title>
        <authorList>
            <person name="Zheng H."/>
            <person name="Zhang W."/>
            <person name="Zhang L."/>
            <person name="Zhang Z."/>
            <person name="Li J."/>
            <person name="Lu G."/>
            <person name="Zhu Y."/>
            <person name="Wang Y."/>
            <person name="Huang Y."/>
            <person name="Liu J."/>
            <person name="Kang H."/>
            <person name="Chen J."/>
            <person name="Wang L."/>
            <person name="Chen A."/>
            <person name="Yu S."/>
            <person name="Gao Z."/>
            <person name="Jin L."/>
            <person name="Gu W."/>
            <person name="Wang Z."/>
            <person name="Zhao L."/>
            <person name="Shi B."/>
            <person name="Wen H."/>
            <person name="Lin R."/>
            <person name="Jones M.K."/>
            <person name="Brejova B."/>
            <person name="Vinar T."/>
            <person name="Zhao G."/>
            <person name="McManus D.P."/>
            <person name="Chen Z."/>
            <person name="Zhou Y."/>
            <person name="Wang S."/>
        </authorList>
    </citation>
    <scope>NUCLEOTIDE SEQUENCE [LARGE SCALE GENOMIC DNA]</scope>
</reference>
<dbReference type="EMBL" id="APAU02000190">
    <property type="protein sequence ID" value="EUB55036.1"/>
    <property type="molecule type" value="Genomic_DNA"/>
</dbReference>
<evidence type="ECO:0000313" key="1">
    <source>
        <dbReference type="EMBL" id="EUB55036.1"/>
    </source>
</evidence>
<accession>W6U3B5</accession>
<sequence length="94" mass="10683">MGSESPHYTCPPILDNTHTCGFVKFYKEFALIFCCFLLTNKGEGGHLMSKRGLHFFRLRRSSHCVDMDSETLRQILVGVSFDNNDLSSSLTSWC</sequence>
<dbReference type="RefSeq" id="XP_024346232.1">
    <property type="nucleotide sequence ID" value="XM_024499357.1"/>
</dbReference>
<evidence type="ECO:0000313" key="2">
    <source>
        <dbReference type="Proteomes" id="UP000019149"/>
    </source>
</evidence>
<dbReference type="AlphaFoldDB" id="W6U3B5"/>
<dbReference type="OrthoDB" id="10310518at2759"/>
<comment type="caution">
    <text evidence="1">The sequence shown here is derived from an EMBL/GenBank/DDBJ whole genome shotgun (WGS) entry which is preliminary data.</text>
</comment>
<dbReference type="Proteomes" id="UP000019149">
    <property type="component" value="Unassembled WGS sequence"/>
</dbReference>
<gene>
    <name evidence="1" type="ORF">EGR_10108</name>
</gene>
<dbReference type="GeneID" id="36345823"/>
<protein>
    <submittedName>
        <fullName evidence="1">Uncharacterized protein</fullName>
    </submittedName>
</protein>
<proteinExistence type="predicted"/>
<name>W6U3B5_ECHGR</name>
<keyword evidence="2" id="KW-1185">Reference proteome</keyword>
<dbReference type="KEGG" id="egl:EGR_10108"/>
<dbReference type="CTD" id="36345823"/>